<reference evidence="3 5" key="1">
    <citation type="submission" date="2022-09" db="EMBL/GenBank/DDBJ databases">
        <title>Enrichment on poylsaccharides allowed isolation of novel metabolic and taxonomic groups of Haloarchaea.</title>
        <authorList>
            <person name="Sorokin D.Y."/>
            <person name="Elcheninov A.G."/>
            <person name="Khizhniak T.V."/>
            <person name="Kolganova T.V."/>
            <person name="Kublanov I.V."/>
        </authorList>
    </citation>
    <scope>NUCLEOTIDE SEQUENCE</scope>
    <source>
        <strain evidence="4 5">AArc-m2/3/4</strain>
        <strain evidence="3">AArc-xg1-1</strain>
    </source>
</reference>
<evidence type="ECO:0000313" key="5">
    <source>
        <dbReference type="Proteomes" id="UP001320972"/>
    </source>
</evidence>
<comment type="caution">
    <text evidence="3">The sequence shown here is derived from an EMBL/GenBank/DDBJ whole genome shotgun (WGS) entry which is preliminary data.</text>
</comment>
<keyword evidence="5" id="KW-1185">Reference proteome</keyword>
<dbReference type="Proteomes" id="UP001321018">
    <property type="component" value="Unassembled WGS sequence"/>
</dbReference>
<evidence type="ECO:0000313" key="3">
    <source>
        <dbReference type="EMBL" id="MCU4739834.1"/>
    </source>
</evidence>
<evidence type="ECO:0000259" key="1">
    <source>
        <dbReference type="Pfam" id="PF08350"/>
    </source>
</evidence>
<dbReference type="Pfam" id="PF25213">
    <property type="entry name" value="HVO_A0261_N"/>
    <property type="match status" value="1"/>
</dbReference>
<sequence length="281" mass="31538">MDHTIFDELLQYELQLGRENERQEWSERSPDTDELLDVIRHGPLLRALLSSPLDRRDLETALGVSRATAHRMVRWLEETGYGERVDDRYRLTGLGTVVAYGVLRFARYVETAARLDPLFEYVCEDHREFVVEPFSDATVTVATPADPYAPVARVLALIDGSESLRGVNVTNMLPPTGDDSIGGLFDDRRVELVALAESVDRLQRVGGTQFEEALADERLTVCTRDRVPYGLVIVDDRVGIGGYDETTGTLRVFVDTDAATAREWVTRTFETLRSDSVPVES</sequence>
<dbReference type="InterPro" id="IPR013561">
    <property type="entry name" value="FilR1_middle_dom"/>
</dbReference>
<organism evidence="3 6">
    <name type="scientific">Natronoglomus mannanivorans</name>
    <dbReference type="NCBI Taxonomy" id="2979990"/>
    <lineage>
        <taxon>Archaea</taxon>
        <taxon>Methanobacteriati</taxon>
        <taxon>Methanobacteriota</taxon>
        <taxon>Stenosarchaea group</taxon>
        <taxon>Halobacteria</taxon>
        <taxon>Halobacteriales</taxon>
        <taxon>Natrialbaceae</taxon>
        <taxon>Natronoglomus</taxon>
    </lineage>
</organism>
<evidence type="ECO:0000313" key="6">
    <source>
        <dbReference type="Proteomes" id="UP001321018"/>
    </source>
</evidence>
<dbReference type="InterPro" id="IPR057527">
    <property type="entry name" value="HVO_A0261-like_N"/>
</dbReference>
<dbReference type="Proteomes" id="UP001320972">
    <property type="component" value="Unassembled WGS sequence"/>
</dbReference>
<proteinExistence type="predicted"/>
<name>A0AAP3E0A2_9EURY</name>
<evidence type="ECO:0000313" key="4">
    <source>
        <dbReference type="EMBL" id="MCU4973047.1"/>
    </source>
</evidence>
<dbReference type="EMBL" id="JAOPKB010000004">
    <property type="protein sequence ID" value="MCU4973047.1"/>
    <property type="molecule type" value="Genomic_DNA"/>
</dbReference>
<evidence type="ECO:0000259" key="2">
    <source>
        <dbReference type="Pfam" id="PF25213"/>
    </source>
</evidence>
<protein>
    <submittedName>
        <fullName evidence="3">Transcriptional regulator</fullName>
    </submittedName>
</protein>
<accession>A0AAP3E0A2</accession>
<feature type="domain" description="Methanogenesis regulatory protein FilR1 middle" evidence="1">
    <location>
        <begin position="147"/>
        <end position="274"/>
    </location>
</feature>
<dbReference type="EMBL" id="JAOPKA010000001">
    <property type="protein sequence ID" value="MCU4739834.1"/>
    <property type="molecule type" value="Genomic_DNA"/>
</dbReference>
<dbReference type="InterPro" id="IPR036390">
    <property type="entry name" value="WH_DNA-bd_sf"/>
</dbReference>
<dbReference type="Pfam" id="PF08350">
    <property type="entry name" value="FilR1_middle"/>
    <property type="match status" value="1"/>
</dbReference>
<dbReference type="InterPro" id="IPR036388">
    <property type="entry name" value="WH-like_DNA-bd_sf"/>
</dbReference>
<gene>
    <name evidence="4" type="ORF">OB955_09860</name>
    <name evidence="3" type="ORF">OB960_00260</name>
</gene>
<dbReference type="AlphaFoldDB" id="A0AAP3E0A2"/>
<feature type="domain" description="HVO-A0261-like N-terminal" evidence="2">
    <location>
        <begin position="31"/>
        <end position="114"/>
    </location>
</feature>
<dbReference type="SUPFAM" id="SSF46785">
    <property type="entry name" value="Winged helix' DNA-binding domain"/>
    <property type="match status" value="1"/>
</dbReference>
<dbReference type="Gene3D" id="1.10.10.10">
    <property type="entry name" value="Winged helix-like DNA-binding domain superfamily/Winged helix DNA-binding domain"/>
    <property type="match status" value="1"/>
</dbReference>
<dbReference type="RefSeq" id="WP_338001702.1">
    <property type="nucleotide sequence ID" value="NZ_JAOPKA010000001.1"/>
</dbReference>